<evidence type="ECO:0000313" key="1">
    <source>
        <dbReference type="EMBL" id="TCC15047.1"/>
    </source>
</evidence>
<evidence type="ECO:0000313" key="2">
    <source>
        <dbReference type="Proteomes" id="UP000291793"/>
    </source>
</evidence>
<proteinExistence type="predicted"/>
<comment type="caution">
    <text evidence="1">The sequence shown here is derived from an EMBL/GenBank/DDBJ whole genome shotgun (WGS) entry which is preliminary data.</text>
</comment>
<gene>
    <name evidence="1" type="ORF">E0L21_02055</name>
</gene>
<dbReference type="AlphaFoldDB" id="A0A4R0HTI7"/>
<dbReference type="EMBL" id="SJOP01000001">
    <property type="protein sequence ID" value="TCC15047.1"/>
    <property type="molecule type" value="Genomic_DNA"/>
</dbReference>
<organism evidence="1 2">
    <name type="scientific">Kosakonia quasisacchari</name>
    <dbReference type="NCBI Taxonomy" id="2529380"/>
    <lineage>
        <taxon>Bacteria</taxon>
        <taxon>Pseudomonadati</taxon>
        <taxon>Pseudomonadota</taxon>
        <taxon>Gammaproteobacteria</taxon>
        <taxon>Enterobacterales</taxon>
        <taxon>Enterobacteriaceae</taxon>
        <taxon>Kosakonia</taxon>
    </lineage>
</organism>
<dbReference type="Proteomes" id="UP000291793">
    <property type="component" value="Unassembled WGS sequence"/>
</dbReference>
<reference evidence="1 2" key="1">
    <citation type="submission" date="2019-02" db="EMBL/GenBank/DDBJ databases">
        <title>The draft genome of Kosakonia quasisacchari strain WCHKQ120001.</title>
        <authorList>
            <person name="Wang C."/>
            <person name="Feng Y."/>
            <person name="Zong Z."/>
        </authorList>
    </citation>
    <scope>NUCLEOTIDE SEQUENCE [LARGE SCALE GENOMIC DNA]</scope>
    <source>
        <strain evidence="1 2">WCHKQ120001</strain>
    </source>
</reference>
<dbReference type="OrthoDB" id="6628215at2"/>
<accession>A0A4R0HTI7</accession>
<name>A0A4R0HTI7_9ENTR</name>
<protein>
    <submittedName>
        <fullName evidence="1">Reductase</fullName>
    </submittedName>
</protein>
<keyword evidence="2" id="KW-1185">Reference proteome</keyword>
<sequence length="56" mass="6215">MKKSCQVYNLLFCKGEPLPGCTISVATIPVCTILSHCFGALWWRSLFCFFLAQIAG</sequence>